<dbReference type="RefSeq" id="WP_166452843.1">
    <property type="nucleotide sequence ID" value="NZ_JAAOMA010000026.1"/>
</dbReference>
<accession>A0ABX0L835</accession>
<keyword evidence="3" id="KW-1185">Reference proteome</keyword>
<reference evidence="2 3" key="1">
    <citation type="submission" date="2020-03" db="EMBL/GenBank/DDBJ databases">
        <title>Draft genome sequence of environmentally isolated cultures.</title>
        <authorList>
            <person name="Wilson H.S."/>
            <person name="De Leon M.E."/>
        </authorList>
    </citation>
    <scope>NUCLEOTIDE SEQUENCE [LARGE SCALE GENOMIC DNA]</scope>
    <source>
        <strain evidence="2 3">HSC-31F16</strain>
    </source>
</reference>
<feature type="chain" id="PRO_5045263745" evidence="1">
    <location>
        <begin position="21"/>
        <end position="392"/>
    </location>
</feature>
<evidence type="ECO:0000313" key="2">
    <source>
        <dbReference type="EMBL" id="NHR06950.1"/>
    </source>
</evidence>
<evidence type="ECO:0000313" key="3">
    <source>
        <dbReference type="Proteomes" id="UP001515641"/>
    </source>
</evidence>
<name>A0ABX0L835_9NEIS</name>
<evidence type="ECO:0000256" key="1">
    <source>
        <dbReference type="SAM" id="SignalP"/>
    </source>
</evidence>
<sequence length="392" mass="42949">MKLSAYYALLLACLGLPVLAQDSAAPAPVQNSLTQLPGQDVWQVREYDPDEDQVRTFRYVLQNKIQPRLRSTLATGAEQTLSYGYRLSNGPQAAQNIDYFWICCVPIQAFIIPESEEFPKKTGDKETDLAAMVGWNQRSEARAELIVRGGHRYLLTPKAWRPNFKQGDGSAGYGWQPRPGHKPRGMPPDSGPADFAILRPELPGVRIATVQGFSGIDQLPGSYAIDSDDPAIKAEITAMERADGRWLPLLAPVLAVAEPFDAQDFSAQLWTEIESWYRDDDYSLSLLAPAVYGQLKREFGLLRSALAAKQAGAAQAGIARLLAYLAQITAPNSVTPENAGQEQADTVPFATTRAPVTDPDSPDAATRGIHRVAAHALVFNLHTLQQRLAQKE</sequence>
<dbReference type="EMBL" id="JAAOMA010000026">
    <property type="protein sequence ID" value="NHR06950.1"/>
    <property type="molecule type" value="Genomic_DNA"/>
</dbReference>
<keyword evidence="1" id="KW-0732">Signal</keyword>
<feature type="signal peptide" evidence="1">
    <location>
        <begin position="1"/>
        <end position="20"/>
    </location>
</feature>
<dbReference type="Proteomes" id="UP001515641">
    <property type="component" value="Unassembled WGS sequence"/>
</dbReference>
<protein>
    <submittedName>
        <fullName evidence="2">Uncharacterized protein</fullName>
    </submittedName>
</protein>
<comment type="caution">
    <text evidence="2">The sequence shown here is derived from an EMBL/GenBank/DDBJ whole genome shotgun (WGS) entry which is preliminary data.</text>
</comment>
<organism evidence="2 3">
    <name type="scientific">Chromobacterium fluminis</name>
    <dbReference type="NCBI Taxonomy" id="3044269"/>
    <lineage>
        <taxon>Bacteria</taxon>
        <taxon>Pseudomonadati</taxon>
        <taxon>Pseudomonadota</taxon>
        <taxon>Betaproteobacteria</taxon>
        <taxon>Neisseriales</taxon>
        <taxon>Chromobacteriaceae</taxon>
        <taxon>Chromobacterium</taxon>
    </lineage>
</organism>
<gene>
    <name evidence="2" type="ORF">HA052_17315</name>
</gene>
<proteinExistence type="predicted"/>